<dbReference type="PRINTS" id="PR00040">
    <property type="entry name" value="HTHMERR"/>
</dbReference>
<dbReference type="EMBL" id="FOSZ01000007">
    <property type="protein sequence ID" value="SFL23874.1"/>
    <property type="molecule type" value="Genomic_DNA"/>
</dbReference>
<dbReference type="PROSITE" id="PS50937">
    <property type="entry name" value="HTH_MERR_2"/>
    <property type="match status" value="1"/>
</dbReference>
<dbReference type="PANTHER" id="PTHR30204:SF69">
    <property type="entry name" value="MERR-FAMILY TRANSCRIPTIONAL REGULATOR"/>
    <property type="match status" value="1"/>
</dbReference>
<keyword evidence="4" id="KW-0804">Transcription</keyword>
<dbReference type="PROSITE" id="PS00552">
    <property type="entry name" value="HTH_MERR_1"/>
    <property type="match status" value="1"/>
</dbReference>
<dbReference type="InterPro" id="IPR000551">
    <property type="entry name" value="MerR-type_HTH_dom"/>
</dbReference>
<evidence type="ECO:0000256" key="2">
    <source>
        <dbReference type="ARBA" id="ARBA00023015"/>
    </source>
</evidence>
<dbReference type="InterPro" id="IPR047057">
    <property type="entry name" value="MerR_fam"/>
</dbReference>
<name>A0A1I4G1H4_9RHOB</name>
<feature type="domain" description="HTH merR-type" evidence="5">
    <location>
        <begin position="1"/>
        <end position="68"/>
    </location>
</feature>
<proteinExistence type="predicted"/>
<dbReference type="OrthoDB" id="9802944at2"/>
<sequence length="122" mass="13041">MRIGELAEKTGVSRDALRFYEREGLIAADRHQNGYRDYPEGMVTLVGLIRQAQGLGFSLAEIGGLLRGLGGGMSQGEIEAVLREKLEEIDARMAALGELRSVVATRLAEACPLGLGDAAGLR</sequence>
<dbReference type="AlphaFoldDB" id="A0A1I4G1H4"/>
<reference evidence="7" key="1">
    <citation type="submission" date="2016-10" db="EMBL/GenBank/DDBJ databases">
        <authorList>
            <person name="Varghese N."/>
            <person name="Submissions S."/>
        </authorList>
    </citation>
    <scope>NUCLEOTIDE SEQUENCE [LARGE SCALE GENOMIC DNA]</scope>
    <source>
        <strain evidence="7">DSM 28453</strain>
    </source>
</reference>
<keyword evidence="7" id="KW-1185">Reference proteome</keyword>
<dbReference type="GO" id="GO:0003700">
    <property type="term" value="F:DNA-binding transcription factor activity"/>
    <property type="evidence" value="ECO:0007669"/>
    <property type="project" value="InterPro"/>
</dbReference>
<dbReference type="Proteomes" id="UP000198851">
    <property type="component" value="Unassembled WGS sequence"/>
</dbReference>
<protein>
    <submittedName>
        <fullName evidence="6">DNA-binding transcriptional regulator, MerR family</fullName>
    </submittedName>
</protein>
<keyword evidence="3 6" id="KW-0238">DNA-binding</keyword>
<evidence type="ECO:0000256" key="4">
    <source>
        <dbReference type="ARBA" id="ARBA00023163"/>
    </source>
</evidence>
<accession>A0A1I4G1H4</accession>
<dbReference type="STRING" id="1280847.SAMN04488036_107114"/>
<evidence type="ECO:0000256" key="3">
    <source>
        <dbReference type="ARBA" id="ARBA00023125"/>
    </source>
</evidence>
<dbReference type="RefSeq" id="WP_093325164.1">
    <property type="nucleotide sequence ID" value="NZ_FOSZ01000007.1"/>
</dbReference>
<dbReference type="PANTHER" id="PTHR30204">
    <property type="entry name" value="REDOX-CYCLING DRUG-SENSING TRANSCRIPTIONAL ACTIVATOR SOXR"/>
    <property type="match status" value="1"/>
</dbReference>
<dbReference type="Gene3D" id="1.10.1660.10">
    <property type="match status" value="1"/>
</dbReference>
<organism evidence="6 7">
    <name type="scientific">Shimia haliotis</name>
    <dbReference type="NCBI Taxonomy" id="1280847"/>
    <lineage>
        <taxon>Bacteria</taxon>
        <taxon>Pseudomonadati</taxon>
        <taxon>Pseudomonadota</taxon>
        <taxon>Alphaproteobacteria</taxon>
        <taxon>Rhodobacterales</taxon>
        <taxon>Roseobacteraceae</taxon>
    </lineage>
</organism>
<dbReference type="Pfam" id="PF13411">
    <property type="entry name" value="MerR_1"/>
    <property type="match status" value="1"/>
</dbReference>
<dbReference type="InterPro" id="IPR009061">
    <property type="entry name" value="DNA-bd_dom_put_sf"/>
</dbReference>
<keyword evidence="2" id="KW-0805">Transcription regulation</keyword>
<keyword evidence="1" id="KW-0678">Repressor</keyword>
<gene>
    <name evidence="6" type="ORF">SAMN04488036_107114</name>
</gene>
<dbReference type="SUPFAM" id="SSF46955">
    <property type="entry name" value="Putative DNA-binding domain"/>
    <property type="match status" value="1"/>
</dbReference>
<evidence type="ECO:0000259" key="5">
    <source>
        <dbReference type="PROSITE" id="PS50937"/>
    </source>
</evidence>
<evidence type="ECO:0000256" key="1">
    <source>
        <dbReference type="ARBA" id="ARBA00022491"/>
    </source>
</evidence>
<evidence type="ECO:0000313" key="6">
    <source>
        <dbReference type="EMBL" id="SFL23874.1"/>
    </source>
</evidence>
<evidence type="ECO:0000313" key="7">
    <source>
        <dbReference type="Proteomes" id="UP000198851"/>
    </source>
</evidence>
<dbReference type="GO" id="GO:0003677">
    <property type="term" value="F:DNA binding"/>
    <property type="evidence" value="ECO:0007669"/>
    <property type="project" value="UniProtKB-KW"/>
</dbReference>
<dbReference type="SMART" id="SM00422">
    <property type="entry name" value="HTH_MERR"/>
    <property type="match status" value="1"/>
</dbReference>